<gene>
    <name evidence="2" type="ORF">CHIRRI_LOCUS1075</name>
</gene>
<proteinExistence type="predicted"/>
<feature type="signal peptide" evidence="1">
    <location>
        <begin position="1"/>
        <end position="23"/>
    </location>
</feature>
<evidence type="ECO:0000313" key="2">
    <source>
        <dbReference type="EMBL" id="CAG9798090.1"/>
    </source>
</evidence>
<organism evidence="2 3">
    <name type="scientific">Chironomus riparius</name>
    <dbReference type="NCBI Taxonomy" id="315576"/>
    <lineage>
        <taxon>Eukaryota</taxon>
        <taxon>Metazoa</taxon>
        <taxon>Ecdysozoa</taxon>
        <taxon>Arthropoda</taxon>
        <taxon>Hexapoda</taxon>
        <taxon>Insecta</taxon>
        <taxon>Pterygota</taxon>
        <taxon>Neoptera</taxon>
        <taxon>Endopterygota</taxon>
        <taxon>Diptera</taxon>
        <taxon>Nematocera</taxon>
        <taxon>Chironomoidea</taxon>
        <taxon>Chironomidae</taxon>
        <taxon>Chironominae</taxon>
        <taxon>Chironomus</taxon>
    </lineage>
</organism>
<name>A0A9N9RJR3_9DIPT</name>
<evidence type="ECO:0000256" key="1">
    <source>
        <dbReference type="SAM" id="SignalP"/>
    </source>
</evidence>
<reference evidence="2" key="2">
    <citation type="submission" date="2022-10" db="EMBL/GenBank/DDBJ databases">
        <authorList>
            <consortium name="ENA_rothamsted_submissions"/>
            <consortium name="culmorum"/>
            <person name="King R."/>
        </authorList>
    </citation>
    <scope>NUCLEOTIDE SEQUENCE</scope>
</reference>
<dbReference type="AlphaFoldDB" id="A0A9N9RJR3"/>
<feature type="chain" id="PRO_5040481376" evidence="1">
    <location>
        <begin position="24"/>
        <end position="382"/>
    </location>
</feature>
<dbReference type="Proteomes" id="UP001153620">
    <property type="component" value="Chromosome 1"/>
</dbReference>
<sequence>MNKSFKILLNFLLLLVNSINVKCVRDSEETTRNYYKPQIHFNIHNDYGNTFGTNGLKPNTYIAKNYFFESLPPLGPGPLAKALFSDGYEWAFSGPYDTLNNKRWNTIEDRRWRETTHAPYFQNKVPGEDKIIPASVVVGAATAFGLVSLLPLAVPHHKPLMYCGDTNLNQLAIRINNKNIYVCNEHNFEIACPDNFKNQINYQCMNKKIQCDLKYDEIEGNVYCRNETLFSKTNIFCTSTTNIAGRIETLSILECNEGDIPDNLSSFIPTTTPSPYTITTTATTKPLSFGAKAHVFMLKLIGRFDVLEDETSPNVNSISGFRPWYPEPLKTPDIDTYDWMRTISYPNNITRYEPLPKKLIEVAEKTPASEIPKNWVKVLKIE</sequence>
<protein>
    <submittedName>
        <fullName evidence="2">Uncharacterized protein</fullName>
    </submittedName>
</protein>
<keyword evidence="1" id="KW-0732">Signal</keyword>
<reference evidence="2" key="1">
    <citation type="submission" date="2022-01" db="EMBL/GenBank/DDBJ databases">
        <authorList>
            <person name="King R."/>
        </authorList>
    </citation>
    <scope>NUCLEOTIDE SEQUENCE</scope>
</reference>
<dbReference type="OrthoDB" id="7799670at2759"/>
<dbReference type="EMBL" id="OU895877">
    <property type="protein sequence ID" value="CAG9798090.1"/>
    <property type="molecule type" value="Genomic_DNA"/>
</dbReference>
<accession>A0A9N9RJR3</accession>
<keyword evidence="3" id="KW-1185">Reference proteome</keyword>
<evidence type="ECO:0000313" key="3">
    <source>
        <dbReference type="Proteomes" id="UP001153620"/>
    </source>
</evidence>